<dbReference type="InterPro" id="IPR052354">
    <property type="entry name" value="Cell_Wall_Dynamics_Protein"/>
</dbReference>
<dbReference type="Proteomes" id="UP001549363">
    <property type="component" value="Unassembled WGS sequence"/>
</dbReference>
<evidence type="ECO:0000256" key="1">
    <source>
        <dbReference type="SAM" id="SignalP"/>
    </source>
</evidence>
<dbReference type="Gene3D" id="2.30.30.40">
    <property type="entry name" value="SH3 Domains"/>
    <property type="match status" value="1"/>
</dbReference>
<evidence type="ECO:0000313" key="3">
    <source>
        <dbReference type="EMBL" id="MET4562708.1"/>
    </source>
</evidence>
<feature type="domain" description="SH3b" evidence="2">
    <location>
        <begin position="106"/>
        <end position="170"/>
    </location>
</feature>
<keyword evidence="4" id="KW-1185">Reference proteome</keyword>
<evidence type="ECO:0000259" key="2">
    <source>
        <dbReference type="PROSITE" id="PS51781"/>
    </source>
</evidence>
<gene>
    <name evidence="3" type="ORF">ABIA69_003899</name>
</gene>
<name>A0ABV2PP34_9BACI</name>
<dbReference type="InterPro" id="IPR003646">
    <property type="entry name" value="SH3-like_bac-type"/>
</dbReference>
<evidence type="ECO:0000313" key="4">
    <source>
        <dbReference type="Proteomes" id="UP001549363"/>
    </source>
</evidence>
<proteinExistence type="predicted"/>
<dbReference type="EMBL" id="JBEPSB010000024">
    <property type="protein sequence ID" value="MET4562708.1"/>
    <property type="molecule type" value="Genomic_DNA"/>
</dbReference>
<dbReference type="PROSITE" id="PS51781">
    <property type="entry name" value="SH3B"/>
    <property type="match status" value="1"/>
</dbReference>
<keyword evidence="1" id="KW-0732">Signal</keyword>
<dbReference type="PANTHER" id="PTHR34408:SF1">
    <property type="entry name" value="GLYCOSYL HYDROLASE FAMILY 19 DOMAIN-CONTAINING PROTEIN HI_1415"/>
    <property type="match status" value="1"/>
</dbReference>
<reference evidence="3 4" key="1">
    <citation type="submission" date="2024-06" db="EMBL/GenBank/DDBJ databases">
        <title>Sorghum-associated microbial communities from plants grown in Nebraska, USA.</title>
        <authorList>
            <person name="Schachtman D."/>
        </authorList>
    </citation>
    <scope>NUCLEOTIDE SEQUENCE [LARGE SCALE GENOMIC DNA]</scope>
    <source>
        <strain evidence="3 4">736</strain>
    </source>
</reference>
<feature type="signal peptide" evidence="1">
    <location>
        <begin position="1"/>
        <end position="21"/>
    </location>
</feature>
<protein>
    <recommendedName>
        <fullName evidence="2">SH3b domain-containing protein</fullName>
    </recommendedName>
</protein>
<feature type="chain" id="PRO_5047065205" description="SH3b domain-containing protein" evidence="1">
    <location>
        <begin position="22"/>
        <end position="242"/>
    </location>
</feature>
<comment type="caution">
    <text evidence="3">The sequence shown here is derived from an EMBL/GenBank/DDBJ whole genome shotgun (WGS) entry which is preliminary data.</text>
</comment>
<dbReference type="RefSeq" id="WP_354472678.1">
    <property type="nucleotide sequence ID" value="NZ_JBEPSB010000024.1"/>
</dbReference>
<organism evidence="3 4">
    <name type="scientific">Lysinibacillus parviboronicapiens</name>
    <dbReference type="NCBI Taxonomy" id="436516"/>
    <lineage>
        <taxon>Bacteria</taxon>
        <taxon>Bacillati</taxon>
        <taxon>Bacillota</taxon>
        <taxon>Bacilli</taxon>
        <taxon>Bacillales</taxon>
        <taxon>Bacillaceae</taxon>
        <taxon>Lysinibacillus</taxon>
    </lineage>
</organism>
<dbReference type="PANTHER" id="PTHR34408">
    <property type="entry name" value="FAMILY PROTEIN, PUTATIVE-RELATED"/>
    <property type="match status" value="1"/>
</dbReference>
<accession>A0ABV2PP34</accession>
<dbReference type="SMART" id="SM00287">
    <property type="entry name" value="SH3b"/>
    <property type="match status" value="2"/>
</dbReference>
<sequence length="242" mass="26687">MKKVSIISALLCVLLSSFFLNEEKVYALNQTLEDFDGGGIKYTVKISKPGAIVKELPSTTSKTIGNVKGGEFVISEHMAEDGWIPILFNGQYGFIEIIQIEFDPPSTISKSNSKSGVIVKEKPTEDSNTIGTLSYGIIMENYGVIENGYSYIQYGNIIGYVKTDFITNSKPVVKYISSSTEYIDSYLIASKVFGSAGLIQSGTKVHVYGSIAGWSYIDEYPKNEITRGAYVESKYLVDKIKH</sequence>